<sequence length="273" mass="28350">MISHVLPAACTIAGSDSSGGAGLQIDLKTFAAYGIYGLSVVTAVTAQNTRKVTGAWVQSADSVSAQITTLCEEFSVSAWKTGMLGDAAVIGAVIDSLPAGVPLVLDPVIVSTSGHRLITEEALRLLTDGLIPRATVVTPNIPEAEILSGISPIRSLDDMQEAGSVFLSYGADAVVMKGGHRGNDKKAVDLLITHDLEITYEAPRYPYEVHGSGCCFASAIASELSLGRDLPMALSGAKQFIDGAIREAIHLPSGGAVPNPFWRGAVPGDKSIH</sequence>
<keyword evidence="4" id="KW-0067">ATP-binding</keyword>
<keyword evidence="1 6" id="KW-0808">Transferase</keyword>
<dbReference type="SUPFAM" id="SSF53613">
    <property type="entry name" value="Ribokinase-like"/>
    <property type="match status" value="1"/>
</dbReference>
<dbReference type="GO" id="GO:0008972">
    <property type="term" value="F:phosphomethylpyrimidine kinase activity"/>
    <property type="evidence" value="ECO:0007669"/>
    <property type="project" value="UniProtKB-EC"/>
</dbReference>
<evidence type="ECO:0000256" key="3">
    <source>
        <dbReference type="ARBA" id="ARBA00022777"/>
    </source>
</evidence>
<keyword evidence="2" id="KW-0547">Nucleotide-binding</keyword>
<dbReference type="PANTHER" id="PTHR20858:SF17">
    <property type="entry name" value="HYDROXYMETHYLPYRIMIDINE_PHOSPHOMETHYLPYRIMIDINE KINASE THI20-RELATED"/>
    <property type="match status" value="1"/>
</dbReference>
<comment type="caution">
    <text evidence="6">The sequence shown here is derived from an EMBL/GenBank/DDBJ whole genome shotgun (WGS) entry which is preliminary data.</text>
</comment>
<accession>A0ABD4TMG7</accession>
<dbReference type="EC" id="2.7.4.7" evidence="6"/>
<keyword evidence="3 6" id="KW-0418">Kinase</keyword>
<evidence type="ECO:0000256" key="1">
    <source>
        <dbReference type="ARBA" id="ARBA00022679"/>
    </source>
</evidence>
<dbReference type="CDD" id="cd01169">
    <property type="entry name" value="HMPP_kinase"/>
    <property type="match status" value="1"/>
</dbReference>
<reference evidence="6 7" key="1">
    <citation type="submission" date="2019-08" db="EMBL/GenBank/DDBJ databases">
        <authorList>
            <person name="Chen S.-C."/>
            <person name="Lai M.-C."/>
            <person name="You Y.-T."/>
        </authorList>
    </citation>
    <scope>NUCLEOTIDE SEQUENCE [LARGE SCALE GENOMIC DNA]</scope>
    <source>
        <strain evidence="6 7">P2F9704a</strain>
    </source>
</reference>
<evidence type="ECO:0000313" key="6">
    <source>
        <dbReference type="EMBL" id="MCQ1538968.1"/>
    </source>
</evidence>
<evidence type="ECO:0000313" key="7">
    <source>
        <dbReference type="Proteomes" id="UP001524383"/>
    </source>
</evidence>
<evidence type="ECO:0000259" key="5">
    <source>
        <dbReference type="Pfam" id="PF08543"/>
    </source>
</evidence>
<dbReference type="Pfam" id="PF08543">
    <property type="entry name" value="Phos_pyr_kin"/>
    <property type="match status" value="1"/>
</dbReference>
<feature type="domain" description="Pyridoxamine kinase/Phosphomethylpyrimidine kinase" evidence="5">
    <location>
        <begin position="16"/>
        <end position="253"/>
    </location>
</feature>
<dbReference type="GO" id="GO:0008902">
    <property type="term" value="F:hydroxymethylpyrimidine kinase activity"/>
    <property type="evidence" value="ECO:0007669"/>
    <property type="project" value="UniProtKB-EC"/>
</dbReference>
<dbReference type="InterPro" id="IPR004399">
    <property type="entry name" value="HMP/HMP-P_kinase_dom"/>
</dbReference>
<dbReference type="AlphaFoldDB" id="A0ABD4TMG7"/>
<evidence type="ECO:0000256" key="2">
    <source>
        <dbReference type="ARBA" id="ARBA00022741"/>
    </source>
</evidence>
<dbReference type="GO" id="GO:0005524">
    <property type="term" value="F:ATP binding"/>
    <property type="evidence" value="ECO:0007669"/>
    <property type="project" value="UniProtKB-KW"/>
</dbReference>
<dbReference type="FunFam" id="3.40.1190.20:FF:000003">
    <property type="entry name" value="Phosphomethylpyrimidine kinase ThiD"/>
    <property type="match status" value="1"/>
</dbReference>
<dbReference type="GO" id="GO:0009228">
    <property type="term" value="P:thiamine biosynthetic process"/>
    <property type="evidence" value="ECO:0007669"/>
    <property type="project" value="UniProtKB-ARBA"/>
</dbReference>
<dbReference type="PANTHER" id="PTHR20858">
    <property type="entry name" value="PHOSPHOMETHYLPYRIMIDINE KINASE"/>
    <property type="match status" value="1"/>
</dbReference>
<gene>
    <name evidence="6" type="primary">thiD</name>
    <name evidence="6" type="ORF">FTO68_08245</name>
</gene>
<name>A0ABD4TMG7_9EURY</name>
<evidence type="ECO:0000256" key="4">
    <source>
        <dbReference type="ARBA" id="ARBA00022840"/>
    </source>
</evidence>
<keyword evidence="7" id="KW-1185">Reference proteome</keyword>
<organism evidence="6 7">
    <name type="scientific">Methanocalculus taiwanensis</name>
    <dbReference type="NCBI Taxonomy" id="106207"/>
    <lineage>
        <taxon>Archaea</taxon>
        <taxon>Methanobacteriati</taxon>
        <taxon>Methanobacteriota</taxon>
        <taxon>Stenosarchaea group</taxon>
        <taxon>Methanomicrobia</taxon>
        <taxon>Methanomicrobiales</taxon>
        <taxon>Methanocalculaceae</taxon>
        <taxon>Methanocalculus</taxon>
    </lineage>
</organism>
<dbReference type="Proteomes" id="UP001524383">
    <property type="component" value="Unassembled WGS sequence"/>
</dbReference>
<dbReference type="EC" id="2.7.1.49" evidence="6"/>
<dbReference type="RefSeq" id="WP_255332927.1">
    <property type="nucleotide sequence ID" value="NZ_VOTZ01000017.1"/>
</dbReference>
<proteinExistence type="predicted"/>
<dbReference type="EMBL" id="VOTZ01000017">
    <property type="protein sequence ID" value="MCQ1538968.1"/>
    <property type="molecule type" value="Genomic_DNA"/>
</dbReference>
<dbReference type="Gene3D" id="3.40.1190.20">
    <property type="match status" value="1"/>
</dbReference>
<dbReference type="InterPro" id="IPR029056">
    <property type="entry name" value="Ribokinase-like"/>
</dbReference>
<protein>
    <submittedName>
        <fullName evidence="6">Bifunctional hydroxymethylpyrimidine kinase/phosphomethylpyrimidine kinase</fullName>
        <ecNumber evidence="6">2.7.1.49</ecNumber>
        <ecNumber evidence="6">2.7.4.7</ecNumber>
    </submittedName>
</protein>
<dbReference type="InterPro" id="IPR013749">
    <property type="entry name" value="PM/HMP-P_kinase-1"/>
</dbReference>
<dbReference type="NCBIfam" id="TIGR00097">
    <property type="entry name" value="HMP-P_kinase"/>
    <property type="match status" value="1"/>
</dbReference>